<name>A0A0U2WZS3_9ENTE</name>
<evidence type="ECO:0000259" key="8">
    <source>
        <dbReference type="PROSITE" id="PS50847"/>
    </source>
</evidence>
<evidence type="ECO:0000256" key="2">
    <source>
        <dbReference type="ARBA" id="ARBA00022525"/>
    </source>
</evidence>
<keyword evidence="2" id="KW-0964">Secreted</keyword>
<sequence length="115" mass="12319">MKHKTIKLIVCSLVVLIGMFSYSNSSSANEGTGGQVNRGGKISFYEESTEPSDSSTSTEPSSSTTTTPSTTVKPAGKGLPSTGELIKNYGIFGIGILFLLLLLLFLRKRRKGEQK</sequence>
<dbReference type="KEGG" id="erx:ATZ35_10640"/>
<evidence type="ECO:0000256" key="1">
    <source>
        <dbReference type="ARBA" id="ARBA00022512"/>
    </source>
</evidence>
<dbReference type="Pfam" id="PF00746">
    <property type="entry name" value="Gram_pos_anchor"/>
    <property type="match status" value="1"/>
</dbReference>
<dbReference type="STRING" id="118060.ATZ35_10640"/>
<feature type="transmembrane region" description="Helical" evidence="6">
    <location>
        <begin position="89"/>
        <end position="106"/>
    </location>
</feature>
<evidence type="ECO:0000313" key="9">
    <source>
        <dbReference type="EMBL" id="ALS37594.1"/>
    </source>
</evidence>
<keyword evidence="10" id="KW-1185">Reference proteome</keyword>
<dbReference type="InterPro" id="IPR019931">
    <property type="entry name" value="LPXTG_anchor"/>
</dbReference>
<evidence type="ECO:0000256" key="4">
    <source>
        <dbReference type="ARBA" id="ARBA00023088"/>
    </source>
</evidence>
<evidence type="ECO:0000313" key="10">
    <source>
        <dbReference type="Proteomes" id="UP000067523"/>
    </source>
</evidence>
<reference evidence="10" key="1">
    <citation type="submission" date="2015-12" db="EMBL/GenBank/DDBJ databases">
        <authorList>
            <person name="Lauer A."/>
            <person name="Humrighouse B."/>
            <person name="Loparev V."/>
            <person name="Shewmaker P.L."/>
            <person name="Whitney A.M."/>
            <person name="McLaughlin R.W."/>
        </authorList>
    </citation>
    <scope>NUCLEOTIDE SEQUENCE [LARGE SCALE GENOMIC DNA]</scope>
    <source>
        <strain evidence="10">LMG 26678</strain>
    </source>
</reference>
<evidence type="ECO:0000256" key="5">
    <source>
        <dbReference type="SAM" id="MobiDB-lite"/>
    </source>
</evidence>
<evidence type="ECO:0000256" key="7">
    <source>
        <dbReference type="SAM" id="SignalP"/>
    </source>
</evidence>
<dbReference type="AlphaFoldDB" id="A0A0U2WZS3"/>
<feature type="compositionally biased region" description="Low complexity" evidence="5">
    <location>
        <begin position="51"/>
        <end position="71"/>
    </location>
</feature>
<proteinExistence type="predicted"/>
<feature type="chain" id="PRO_5006833986" description="Gram-positive cocci surface proteins LPxTG domain-containing protein" evidence="7">
    <location>
        <begin position="29"/>
        <end position="115"/>
    </location>
</feature>
<keyword evidence="6" id="KW-1133">Transmembrane helix</keyword>
<feature type="signal peptide" evidence="7">
    <location>
        <begin position="1"/>
        <end position="28"/>
    </location>
</feature>
<keyword evidence="6" id="KW-0812">Transmembrane</keyword>
<evidence type="ECO:0000256" key="3">
    <source>
        <dbReference type="ARBA" id="ARBA00022729"/>
    </source>
</evidence>
<accession>A0A0U2WZS3</accession>
<dbReference type="RefSeq" id="WP_208927234.1">
    <property type="nucleotide sequence ID" value="NZ_CP013655.1"/>
</dbReference>
<keyword evidence="6" id="KW-0472">Membrane</keyword>
<feature type="region of interest" description="Disordered" evidence="5">
    <location>
        <begin position="23"/>
        <end position="80"/>
    </location>
</feature>
<dbReference type="Proteomes" id="UP000067523">
    <property type="component" value="Chromosome"/>
</dbReference>
<keyword evidence="4" id="KW-0572">Peptidoglycan-anchor</keyword>
<feature type="domain" description="Gram-positive cocci surface proteins LPxTG" evidence="8">
    <location>
        <begin position="79"/>
        <end position="115"/>
    </location>
</feature>
<protein>
    <recommendedName>
        <fullName evidence="8">Gram-positive cocci surface proteins LPxTG domain-containing protein</fullName>
    </recommendedName>
</protein>
<dbReference type="NCBIfam" id="TIGR01167">
    <property type="entry name" value="LPXTG_anchor"/>
    <property type="match status" value="1"/>
</dbReference>
<gene>
    <name evidence="9" type="ORF">ATZ35_10640</name>
</gene>
<evidence type="ECO:0000256" key="6">
    <source>
        <dbReference type="SAM" id="Phobius"/>
    </source>
</evidence>
<dbReference type="PROSITE" id="PS50847">
    <property type="entry name" value="GRAM_POS_ANCHORING"/>
    <property type="match status" value="1"/>
</dbReference>
<keyword evidence="1" id="KW-0134">Cell wall</keyword>
<dbReference type="EMBL" id="CP013655">
    <property type="protein sequence ID" value="ALS37594.1"/>
    <property type="molecule type" value="Genomic_DNA"/>
</dbReference>
<organism evidence="9 10">
    <name type="scientific">Enterococcus rotai</name>
    <dbReference type="NCBI Taxonomy" id="118060"/>
    <lineage>
        <taxon>Bacteria</taxon>
        <taxon>Bacillati</taxon>
        <taxon>Bacillota</taxon>
        <taxon>Bacilli</taxon>
        <taxon>Lactobacillales</taxon>
        <taxon>Enterococcaceae</taxon>
        <taxon>Enterococcus</taxon>
    </lineage>
</organism>
<keyword evidence="3 7" id="KW-0732">Signal</keyword>